<dbReference type="EMBL" id="JADVKH010000057">
    <property type="protein sequence ID" value="MBJ9689717.1"/>
    <property type="molecule type" value="Genomic_DNA"/>
</dbReference>
<keyword evidence="2" id="KW-1185">Reference proteome</keyword>
<accession>A0ABS1AZZ6</accession>
<comment type="caution">
    <text evidence="1">The sequence shown here is derived from an EMBL/GenBank/DDBJ whole genome shotgun (WGS) entry which is preliminary data.</text>
</comment>
<organism evidence="1 2">
    <name type="scientific">Burkholderia vietnamiensis</name>
    <dbReference type="NCBI Taxonomy" id="60552"/>
    <lineage>
        <taxon>Bacteria</taxon>
        <taxon>Pseudomonadati</taxon>
        <taxon>Pseudomonadota</taxon>
        <taxon>Betaproteobacteria</taxon>
        <taxon>Burkholderiales</taxon>
        <taxon>Burkholderiaceae</taxon>
        <taxon>Burkholderia</taxon>
        <taxon>Burkholderia cepacia complex</taxon>
    </lineage>
</organism>
<dbReference type="Proteomes" id="UP000808215">
    <property type="component" value="Unassembled WGS sequence"/>
</dbReference>
<sequence>MTAPPPFSALRRKTVRPRWVFERRLDAPRVASIDSSDPSIRAALKPKTHYLSTHIVSNSKVVTGASQGSGAEPVDTLTRYCRRRERADCRYAAG</sequence>
<gene>
    <name evidence="1" type="ORF">I5589_21825</name>
</gene>
<evidence type="ECO:0000313" key="1">
    <source>
        <dbReference type="EMBL" id="MBJ9689717.1"/>
    </source>
</evidence>
<proteinExistence type="predicted"/>
<evidence type="ECO:0000313" key="2">
    <source>
        <dbReference type="Proteomes" id="UP000808215"/>
    </source>
</evidence>
<protein>
    <submittedName>
        <fullName evidence="1">Uncharacterized protein</fullName>
    </submittedName>
</protein>
<dbReference type="RefSeq" id="WP_200092077.1">
    <property type="nucleotide sequence ID" value="NZ_JADVKH010000057.1"/>
</dbReference>
<reference evidence="1 2" key="1">
    <citation type="submission" date="2020-11" db="EMBL/GenBank/DDBJ databases">
        <title>Enhanced detection system for hospital associated transmission using whole genome sequencing surveillance.</title>
        <authorList>
            <person name="Harrison L.H."/>
            <person name="Van Tyne D."/>
            <person name="Marsh J.W."/>
            <person name="Griffith M.P."/>
            <person name="Snyder D.J."/>
            <person name="Cooper V.S."/>
            <person name="Mustapha M."/>
        </authorList>
    </citation>
    <scope>NUCLEOTIDE SEQUENCE [LARGE SCALE GENOMIC DNA]</scope>
    <source>
        <strain evidence="1 2">BC00020</strain>
    </source>
</reference>
<name>A0ABS1AZZ6_BURVI</name>